<dbReference type="EC" id="1.1.1.25" evidence="3"/>
<comment type="caution">
    <text evidence="6">The sequence shown here is derived from an EMBL/GenBank/DDBJ whole genome shotgun (WGS) entry which is preliminary data.</text>
</comment>
<feature type="binding site" evidence="3">
    <location>
        <begin position="124"/>
        <end position="128"/>
    </location>
    <ligand>
        <name>NADP(+)</name>
        <dbReference type="ChEBI" id="CHEBI:58349"/>
    </ligand>
</feature>
<comment type="pathway">
    <text evidence="1 3">Metabolic intermediate biosynthesis; chorismate biosynthesis; chorismate from D-erythrose 4-phosphate and phosphoenolpyruvate: step 4/7.</text>
</comment>
<organism evidence="6 7">
    <name type="scientific">Bowdeniella nasicola</name>
    <dbReference type="NCBI Taxonomy" id="208480"/>
    <lineage>
        <taxon>Bacteria</taxon>
        <taxon>Bacillati</taxon>
        <taxon>Actinomycetota</taxon>
        <taxon>Actinomycetes</taxon>
        <taxon>Actinomycetales</taxon>
        <taxon>Actinomycetaceae</taxon>
        <taxon>Bowdeniella</taxon>
    </lineage>
</organism>
<dbReference type="HAMAP" id="MF_00222">
    <property type="entry name" value="Shikimate_DH_AroE"/>
    <property type="match status" value="1"/>
</dbReference>
<feature type="domain" description="Shikimate dehydrogenase substrate binding N-terminal" evidence="4">
    <location>
        <begin position="8"/>
        <end position="89"/>
    </location>
</feature>
<dbReference type="InterPro" id="IPR046346">
    <property type="entry name" value="Aminoacid_DH-like_N_sf"/>
</dbReference>
<dbReference type="SUPFAM" id="SSF51735">
    <property type="entry name" value="NAD(P)-binding Rossmann-fold domains"/>
    <property type="match status" value="1"/>
</dbReference>
<keyword evidence="3" id="KW-0028">Amino-acid biosynthesis</keyword>
<dbReference type="GO" id="GO:0009073">
    <property type="term" value="P:aromatic amino acid family biosynthetic process"/>
    <property type="evidence" value="ECO:0007669"/>
    <property type="project" value="UniProtKB-KW"/>
</dbReference>
<dbReference type="InterPro" id="IPR022893">
    <property type="entry name" value="Shikimate_DH_fam"/>
</dbReference>
<comment type="subunit">
    <text evidence="3">Homodimer.</text>
</comment>
<reference evidence="7" key="1">
    <citation type="submission" date="2016-12" db="EMBL/GenBank/DDBJ databases">
        <authorList>
            <person name="Meng X."/>
        </authorList>
    </citation>
    <scope>NUCLEOTIDE SEQUENCE [LARGE SCALE GENOMIC DNA]</scope>
    <source>
        <strain evidence="7">DSM 19116</strain>
    </source>
</reference>
<evidence type="ECO:0000259" key="5">
    <source>
        <dbReference type="Pfam" id="PF18317"/>
    </source>
</evidence>
<evidence type="ECO:0000259" key="4">
    <source>
        <dbReference type="Pfam" id="PF08501"/>
    </source>
</evidence>
<dbReference type="InterPro" id="IPR036291">
    <property type="entry name" value="NAD(P)-bd_dom_sf"/>
</dbReference>
<dbReference type="STRING" id="208480.SAMN02910418_01314"/>
<feature type="binding site" evidence="3">
    <location>
        <position position="218"/>
    </location>
    <ligand>
        <name>NADP(+)</name>
        <dbReference type="ChEBI" id="CHEBI:58349"/>
    </ligand>
</feature>
<dbReference type="GO" id="GO:0005829">
    <property type="term" value="C:cytosol"/>
    <property type="evidence" value="ECO:0007669"/>
    <property type="project" value="TreeGrafter"/>
</dbReference>
<evidence type="ECO:0000313" key="7">
    <source>
        <dbReference type="Proteomes" id="UP000185628"/>
    </source>
</evidence>
<feature type="binding site" evidence="3">
    <location>
        <position position="197"/>
    </location>
    <ligand>
        <name>shikimate</name>
        <dbReference type="ChEBI" id="CHEBI:36208"/>
    </ligand>
</feature>
<feature type="binding site" evidence="3">
    <location>
        <position position="102"/>
    </location>
    <ligand>
        <name>shikimate</name>
        <dbReference type="ChEBI" id="CHEBI:36208"/>
    </ligand>
</feature>
<comment type="function">
    <text evidence="3">Involved in the biosynthesis of the chorismate, which leads to the biosynthesis of aromatic amino acids. Catalyzes the reversible NADPH linked reduction of 3-dehydroshikimate (DHSA) to yield shikimate (SA).</text>
</comment>
<dbReference type="GO" id="GO:0004764">
    <property type="term" value="F:shikimate 3-dehydrogenase (NADP+) activity"/>
    <property type="evidence" value="ECO:0007669"/>
    <property type="project" value="UniProtKB-UniRule"/>
</dbReference>
<gene>
    <name evidence="3" type="primary">aroE</name>
    <name evidence="6" type="ORF">BSZ39_07035</name>
</gene>
<accession>A0A1Q5Q2K4</accession>
<dbReference type="EMBL" id="MQVR01000035">
    <property type="protein sequence ID" value="OKL53892.1"/>
    <property type="molecule type" value="Genomic_DNA"/>
</dbReference>
<feature type="binding site" evidence="3">
    <location>
        <position position="87"/>
    </location>
    <ligand>
        <name>shikimate</name>
        <dbReference type="ChEBI" id="CHEBI:36208"/>
    </ligand>
</feature>
<dbReference type="Pfam" id="PF08501">
    <property type="entry name" value="Shikimate_dh_N"/>
    <property type="match status" value="1"/>
</dbReference>
<dbReference type="InterPro" id="IPR013708">
    <property type="entry name" value="Shikimate_DH-bd_N"/>
</dbReference>
<keyword evidence="7" id="KW-1185">Reference proteome</keyword>
<evidence type="ECO:0000256" key="1">
    <source>
        <dbReference type="ARBA" id="ARBA00004871"/>
    </source>
</evidence>
<dbReference type="AlphaFoldDB" id="A0A1Q5Q2K4"/>
<comment type="similarity">
    <text evidence="3">Belongs to the shikimate dehydrogenase family.</text>
</comment>
<feature type="domain" description="SDH C-terminal" evidence="5">
    <location>
        <begin position="218"/>
        <end position="248"/>
    </location>
</feature>
<dbReference type="PANTHER" id="PTHR21089">
    <property type="entry name" value="SHIKIMATE DEHYDROGENASE"/>
    <property type="match status" value="1"/>
</dbReference>
<evidence type="ECO:0000256" key="2">
    <source>
        <dbReference type="ARBA" id="ARBA00023141"/>
    </source>
</evidence>
<keyword evidence="3" id="KW-0521">NADP</keyword>
<feature type="binding site" evidence="3">
    <location>
        <position position="195"/>
    </location>
    <ligand>
        <name>NADP(+)</name>
        <dbReference type="ChEBI" id="CHEBI:58349"/>
    </ligand>
</feature>
<name>A0A1Q5Q2K4_9ACTO</name>
<proteinExistence type="inferred from homology"/>
<comment type="caution">
    <text evidence="3">Lacks conserved residue(s) required for the propagation of feature annotation.</text>
</comment>
<dbReference type="SUPFAM" id="SSF53223">
    <property type="entry name" value="Aminoacid dehydrogenase-like, N-terminal domain"/>
    <property type="match status" value="1"/>
</dbReference>
<feature type="binding site" evidence="3">
    <location>
        <position position="78"/>
    </location>
    <ligand>
        <name>NADP(+)</name>
        <dbReference type="ChEBI" id="CHEBI:58349"/>
    </ligand>
</feature>
<feature type="binding site" evidence="3">
    <location>
        <begin position="16"/>
        <end position="18"/>
    </location>
    <ligand>
        <name>shikimate</name>
        <dbReference type="ChEBI" id="CHEBI:36208"/>
    </ligand>
</feature>
<dbReference type="Gene3D" id="3.40.50.720">
    <property type="entry name" value="NAD(P)-binding Rossmann-like Domain"/>
    <property type="match status" value="1"/>
</dbReference>
<evidence type="ECO:0000256" key="3">
    <source>
        <dbReference type="HAMAP-Rule" id="MF_00222"/>
    </source>
</evidence>
<feature type="active site" description="Proton acceptor" evidence="3">
    <location>
        <position position="66"/>
    </location>
</feature>
<dbReference type="Pfam" id="PF18317">
    <property type="entry name" value="SDH_C"/>
    <property type="match status" value="1"/>
</dbReference>
<dbReference type="GO" id="GO:0050661">
    <property type="term" value="F:NADP binding"/>
    <property type="evidence" value="ECO:0007669"/>
    <property type="project" value="TreeGrafter"/>
</dbReference>
<dbReference type="UniPathway" id="UPA00053">
    <property type="reaction ID" value="UER00087"/>
</dbReference>
<dbReference type="Gene3D" id="3.40.50.10860">
    <property type="entry name" value="Leucine Dehydrogenase, chain A, domain 1"/>
    <property type="match status" value="1"/>
</dbReference>
<sequence>MMGRTFQLFGHGIAYSASPVIMAAAFDALSLPHRYVISDVTEREFPATLEALRGSNGGANVTVPYKQTAAELVDELSEEAERLGAVNTIEVRGERLIGHNTDYPAILDELDAFGTSFRRAAILGAGGAAAAVMLALQTRGIESVTLARRDGTWEAAPAEIPDCDLLINATPIGTQSAELPVARELLRADLAVFDLVYRPTPTALVAAARELGAPARAGAGMLAGQGRRALEIWIGQAVPADPMLTALLSTLGASHV</sequence>
<keyword evidence="3" id="KW-0560">Oxidoreductase</keyword>
<feature type="binding site" evidence="3">
    <location>
        <position position="225"/>
    </location>
    <ligand>
        <name>shikimate</name>
        <dbReference type="ChEBI" id="CHEBI:36208"/>
    </ligand>
</feature>
<dbReference type="OrthoDB" id="9776868at2"/>
<dbReference type="PANTHER" id="PTHR21089:SF1">
    <property type="entry name" value="BIFUNCTIONAL 3-DEHYDROQUINATE DEHYDRATASE_SHIKIMATE DEHYDROGENASE, CHLOROPLASTIC"/>
    <property type="match status" value="1"/>
</dbReference>
<feature type="binding site" evidence="3">
    <location>
        <position position="62"/>
    </location>
    <ligand>
        <name>shikimate</name>
        <dbReference type="ChEBI" id="CHEBI:36208"/>
    </ligand>
</feature>
<evidence type="ECO:0000313" key="6">
    <source>
        <dbReference type="EMBL" id="OKL53892.1"/>
    </source>
</evidence>
<dbReference type="RefSeq" id="WP_073716659.1">
    <property type="nucleotide sequence ID" value="NZ_MQVR01000035.1"/>
</dbReference>
<dbReference type="GO" id="GO:0019632">
    <property type="term" value="P:shikimate metabolic process"/>
    <property type="evidence" value="ECO:0007669"/>
    <property type="project" value="TreeGrafter"/>
</dbReference>
<dbReference type="Proteomes" id="UP000185628">
    <property type="component" value="Unassembled WGS sequence"/>
</dbReference>
<protein>
    <recommendedName>
        <fullName evidence="3">Shikimate dehydrogenase (NADP(+))</fullName>
        <shortName evidence="3">SDH</shortName>
        <ecNumber evidence="3">1.1.1.25</ecNumber>
    </recommendedName>
</protein>
<comment type="catalytic activity">
    <reaction evidence="3">
        <text>shikimate + NADP(+) = 3-dehydroshikimate + NADPH + H(+)</text>
        <dbReference type="Rhea" id="RHEA:17737"/>
        <dbReference type="ChEBI" id="CHEBI:15378"/>
        <dbReference type="ChEBI" id="CHEBI:16630"/>
        <dbReference type="ChEBI" id="CHEBI:36208"/>
        <dbReference type="ChEBI" id="CHEBI:57783"/>
        <dbReference type="ChEBI" id="CHEBI:58349"/>
        <dbReference type="EC" id="1.1.1.25"/>
    </reaction>
</comment>
<keyword evidence="2 3" id="KW-0057">Aromatic amino acid biosynthesis</keyword>
<dbReference type="InterPro" id="IPR041121">
    <property type="entry name" value="SDH_C"/>
</dbReference>
<dbReference type="GO" id="GO:0008652">
    <property type="term" value="P:amino acid biosynthetic process"/>
    <property type="evidence" value="ECO:0007669"/>
    <property type="project" value="UniProtKB-KW"/>
</dbReference>
<dbReference type="GO" id="GO:0009423">
    <property type="term" value="P:chorismate biosynthetic process"/>
    <property type="evidence" value="ECO:0007669"/>
    <property type="project" value="UniProtKB-UniRule"/>
</dbReference>